<organism evidence="1 2">
    <name type="scientific">Ambrosiozyma monospora</name>
    <name type="common">Yeast</name>
    <name type="synonym">Endomycopsis monosporus</name>
    <dbReference type="NCBI Taxonomy" id="43982"/>
    <lineage>
        <taxon>Eukaryota</taxon>
        <taxon>Fungi</taxon>
        <taxon>Dikarya</taxon>
        <taxon>Ascomycota</taxon>
        <taxon>Saccharomycotina</taxon>
        <taxon>Pichiomycetes</taxon>
        <taxon>Pichiales</taxon>
        <taxon>Pichiaceae</taxon>
        <taxon>Ambrosiozyma</taxon>
    </lineage>
</organism>
<dbReference type="EMBL" id="BSXS01001714">
    <property type="protein sequence ID" value="GME77026.1"/>
    <property type="molecule type" value="Genomic_DNA"/>
</dbReference>
<reference evidence="1" key="1">
    <citation type="submission" date="2023-04" db="EMBL/GenBank/DDBJ databases">
        <title>Ambrosiozyma monospora NBRC 10751.</title>
        <authorList>
            <person name="Ichikawa N."/>
            <person name="Sato H."/>
            <person name="Tonouchi N."/>
        </authorList>
    </citation>
    <scope>NUCLEOTIDE SEQUENCE</scope>
    <source>
        <strain evidence="1">NBRC 10751</strain>
    </source>
</reference>
<evidence type="ECO:0000313" key="1">
    <source>
        <dbReference type="EMBL" id="GME77026.1"/>
    </source>
</evidence>
<dbReference type="Proteomes" id="UP001165064">
    <property type="component" value="Unassembled WGS sequence"/>
</dbReference>
<accession>A0ACB5SYX5</accession>
<keyword evidence="2" id="KW-1185">Reference proteome</keyword>
<protein>
    <submittedName>
        <fullName evidence="1">Unnamed protein product</fullName>
    </submittedName>
</protein>
<comment type="caution">
    <text evidence="1">The sequence shown here is derived from an EMBL/GenBank/DDBJ whole genome shotgun (WGS) entry which is preliminary data.</text>
</comment>
<sequence length="255" mass="29424">MVKFPYLDNHQDRKHTYMQQLTGLSETRKTLSQLTSTVPVFTIFYLRGPLHFIVQCLPPVPIPNLEPIVSSNTAQAKQVANRAGRGEETRFPSWLCLHIPICFPTRPCYWIGWLFFSRSHWWWVLRAKFESKETKDAYNTPNPDIYGANMPAGANYENTTYQSQPPTEPANYVNPLGEPGEFGVTETAGKYPTYENNDGVVIEFTPERRKKMLRNLYIILAILVIIYIIWIVAVAVAVSRANSDDGYVYYYSYYR</sequence>
<proteinExistence type="predicted"/>
<gene>
    <name evidence="1" type="ORF">Amon02_000286600</name>
</gene>
<name>A0ACB5SYX5_AMBMO</name>
<evidence type="ECO:0000313" key="2">
    <source>
        <dbReference type="Proteomes" id="UP001165064"/>
    </source>
</evidence>